<dbReference type="Proteomes" id="UP000826661">
    <property type="component" value="Chromosome III"/>
</dbReference>
<evidence type="ECO:0000313" key="6">
    <source>
        <dbReference type="Proteomes" id="UP000826661"/>
    </source>
</evidence>
<dbReference type="Pfam" id="PF06644">
    <property type="entry name" value="ATP11"/>
    <property type="match status" value="1"/>
</dbReference>
<dbReference type="GO" id="GO:0033615">
    <property type="term" value="P:mitochondrial proton-transporting ATP synthase complex assembly"/>
    <property type="evidence" value="ECO:0007669"/>
    <property type="project" value="TreeGrafter"/>
</dbReference>
<accession>A0A8G0PEW6</accession>
<dbReference type="AlphaFoldDB" id="A0A8G0PEW6"/>
<evidence type="ECO:0000256" key="3">
    <source>
        <dbReference type="ARBA" id="ARBA00022946"/>
    </source>
</evidence>
<evidence type="ECO:0000313" key="5">
    <source>
        <dbReference type="EMBL" id="QYS97982.1"/>
    </source>
</evidence>
<keyword evidence="3" id="KW-0809">Transit peptide</keyword>
<dbReference type="GO" id="GO:0005739">
    <property type="term" value="C:mitochondrion"/>
    <property type="evidence" value="ECO:0007669"/>
    <property type="project" value="UniProtKB-SubCell"/>
</dbReference>
<dbReference type="PANTHER" id="PTHR13126">
    <property type="entry name" value="CHAPERONE ATP11"/>
    <property type="match status" value="1"/>
</dbReference>
<evidence type="ECO:0000256" key="2">
    <source>
        <dbReference type="ARBA" id="ARBA00009116"/>
    </source>
</evidence>
<comment type="similarity">
    <text evidence="2">Belongs to the ATP11 family.</text>
</comment>
<comment type="subcellular location">
    <subcellularLocation>
        <location evidence="1">Mitochondrion</location>
    </subcellularLocation>
</comment>
<dbReference type="PANTHER" id="PTHR13126:SF0">
    <property type="entry name" value="ATP SYNTHASE MITOCHONDRIAL F1 COMPLEX ASSEMBLY FACTOR 1"/>
    <property type="match status" value="1"/>
</dbReference>
<dbReference type="EMBL" id="CP075866">
    <property type="protein sequence ID" value="QYS97982.1"/>
    <property type="molecule type" value="Genomic_DNA"/>
</dbReference>
<organism evidence="5 6">
    <name type="scientific">Trichoderma simmonsii</name>
    <dbReference type="NCBI Taxonomy" id="1491479"/>
    <lineage>
        <taxon>Eukaryota</taxon>
        <taxon>Fungi</taxon>
        <taxon>Dikarya</taxon>
        <taxon>Ascomycota</taxon>
        <taxon>Pezizomycotina</taxon>
        <taxon>Sordariomycetes</taxon>
        <taxon>Hypocreomycetidae</taxon>
        <taxon>Hypocreales</taxon>
        <taxon>Hypocreaceae</taxon>
        <taxon>Trichoderma</taxon>
    </lineage>
</organism>
<reference evidence="5 6" key="1">
    <citation type="journal article" date="2021" name="BMC Genomics">
        <title>Telomere-to-telomere genome assembly of asparaginase-producing Trichoderma simmonsii.</title>
        <authorList>
            <person name="Chung D."/>
            <person name="Kwon Y.M."/>
            <person name="Yang Y."/>
        </authorList>
    </citation>
    <scope>NUCLEOTIDE SEQUENCE [LARGE SCALE GENOMIC DNA]</scope>
    <source>
        <strain evidence="5 6">GH-Sj1</strain>
    </source>
</reference>
<dbReference type="InterPro" id="IPR010591">
    <property type="entry name" value="ATP11"/>
</dbReference>
<evidence type="ECO:0000256" key="4">
    <source>
        <dbReference type="ARBA" id="ARBA00023128"/>
    </source>
</evidence>
<protein>
    <submittedName>
        <fullName evidence="5">Uncharacterized protein</fullName>
    </submittedName>
</protein>
<keyword evidence="6" id="KW-1185">Reference proteome</keyword>
<name>A0A8G0PEW6_9HYPO</name>
<gene>
    <name evidence="5" type="ORF">H0G86_005183</name>
</gene>
<keyword evidence="4" id="KW-0496">Mitochondrion</keyword>
<evidence type="ECO:0000256" key="1">
    <source>
        <dbReference type="ARBA" id="ARBA00004173"/>
    </source>
</evidence>
<proteinExistence type="inferred from homology"/>
<sequence>MLTLQSSVRSIQFSRKAIVTFCRHASIDTRELPTPPTTTQPVYKRYMDQLKRRMRMLGFASFEQLRDAHKPNIDDLRRRERLDSQHRQLFRDTPALPPPFTLPAVPPIPPGEGKIKTLSAFLDLEKVRSLGAAEIESIWCLRHVGSKNSLCAAIPSATFQKMANTARAHPRFVLPLPVVIDDQDSGPRNAASMHFVEWASHSPTIVTVIITHLDEFKAKGEYAIPHTVVTHHSDLQQEKGLVLLEGSVTDNCGVSVNDARWLLTMLQKFYGGVGVSTLTHHRERLLQDFSKGSMEFDIQELLEVAETL</sequence>